<protein>
    <submittedName>
        <fullName evidence="2">Uncharacterized protein</fullName>
    </submittedName>
</protein>
<reference evidence="2 3" key="1">
    <citation type="journal article" date="2014" name="Genome Announc.">
        <title>Complete Genome Sequence of the Novel Giant Pseudomonas Phage PaBG.</title>
        <authorList>
            <person name="Sykilinda N.N."/>
            <person name="Bondar A.A."/>
            <person name="Gorshkova A.S."/>
            <person name="Kurochkina L.P."/>
            <person name="Kulikov E.E."/>
            <person name="Shneider M.M."/>
            <person name="Kadykov V.A."/>
            <person name="Solovjeva N.V."/>
            <person name="Kabilov M.R."/>
            <person name="Mesyanzhinov V.V."/>
            <person name="Vlassov V.V."/>
            <person name="Drukker V.V."/>
            <person name="Miroshnikov K.A."/>
        </authorList>
    </citation>
    <scope>NUCLEOTIDE SEQUENCE [LARGE SCALE GENOMIC DNA]</scope>
</reference>
<sequence>MDQRDIKIMGNMVALARRGKGKGAGSKRSLMLRTILPHLSKETGDLLANAIQQGNTAKFNNIWNKVRDEISTKIAHRHAAHAGNEEYEGLGIALAGESGFFKVFGEEFGRMMDEINAKRNEEIAQGRIHPKGSPLYRAEDDPIAHLP</sequence>
<dbReference type="RefSeq" id="YP_008433488.1">
    <property type="nucleotide sequence ID" value="NC_022096.1"/>
</dbReference>
<dbReference type="KEGG" id="vg:16574843"/>
<feature type="compositionally biased region" description="Basic and acidic residues" evidence="1">
    <location>
        <begin position="137"/>
        <end position="147"/>
    </location>
</feature>
<name>S5WKF7_9CAUD</name>
<proteinExistence type="predicted"/>
<accession>S5WKF7</accession>
<keyword evidence="3" id="KW-1185">Reference proteome</keyword>
<gene>
    <name evidence="2" type="ORF">PaBG_00157</name>
</gene>
<feature type="region of interest" description="Disordered" evidence="1">
    <location>
        <begin position="125"/>
        <end position="147"/>
    </location>
</feature>
<dbReference type="EMBL" id="KF147891">
    <property type="protein sequence ID" value="AGS82041.1"/>
    <property type="molecule type" value="Genomic_DNA"/>
</dbReference>
<evidence type="ECO:0000313" key="3">
    <source>
        <dbReference type="Proteomes" id="UP000015545"/>
    </source>
</evidence>
<evidence type="ECO:0000256" key="1">
    <source>
        <dbReference type="SAM" id="MobiDB-lite"/>
    </source>
</evidence>
<evidence type="ECO:0000313" key="2">
    <source>
        <dbReference type="EMBL" id="AGS82041.1"/>
    </source>
</evidence>
<organism evidence="2 3">
    <name type="scientific">Pseudomonas phage PaBG</name>
    <dbReference type="NCBI Taxonomy" id="1335230"/>
    <lineage>
        <taxon>Viruses</taxon>
        <taxon>Duplodnaviria</taxon>
        <taxon>Heunggongvirae</taxon>
        <taxon>Uroviricota</taxon>
        <taxon>Caudoviricetes</taxon>
        <taxon>Baikalvirus</taxon>
        <taxon>Baikalvirus PaBG</taxon>
    </lineage>
</organism>
<dbReference type="Proteomes" id="UP000015545">
    <property type="component" value="Segment"/>
</dbReference>